<reference evidence="2 3" key="1">
    <citation type="submission" date="2020-05" db="EMBL/GenBank/DDBJ databases">
        <title>Isolation and characterization of methanoarchaea from a cold seep at offshore SW Taiwan.</title>
        <authorList>
            <person name="Chen Y.-W."/>
            <person name="Chen S.-C."/>
            <person name="Lai M.-C."/>
        </authorList>
    </citation>
    <scope>NUCLEOTIDE SEQUENCE [LARGE SCALE GENOMIC DNA]</scope>
    <source>
        <strain evidence="2 3">YWC-01</strain>
    </source>
</reference>
<dbReference type="RefSeq" id="WP_317297042.1">
    <property type="nucleotide sequence ID" value="NZ_JABFFQ010000012.1"/>
</dbReference>
<feature type="compositionally biased region" description="Basic and acidic residues" evidence="1">
    <location>
        <begin position="116"/>
        <end position="125"/>
    </location>
</feature>
<comment type="caution">
    <text evidence="2">The sequence shown here is derived from an EMBL/GenBank/DDBJ whole genome shotgun (WGS) entry which is preliminary data.</text>
</comment>
<accession>A0ABU3Z4Z8</accession>
<gene>
    <name evidence="2" type="ORF">HL657_11930</name>
</gene>
<dbReference type="EMBL" id="JABFFQ010000012">
    <property type="protein sequence ID" value="MDV4343861.1"/>
    <property type="molecule type" value="Genomic_DNA"/>
</dbReference>
<sequence>MEADRKSQNSGPDSPEVPYWHVWTDENGVSRQDRCRMSDFQFASVSSGAAPSWIGRPGGPAARVIVLVLPAGWVGEWHENPEPQWIVPLSGRWFVETMDGTRVEMGPGELSFGNDQKTRPDEEGKRGHRSGTVGGGPAVLMLVQVERRSNSGSPCLPG</sequence>
<feature type="region of interest" description="Disordered" evidence="1">
    <location>
        <begin position="104"/>
        <end position="138"/>
    </location>
</feature>
<evidence type="ECO:0000313" key="2">
    <source>
        <dbReference type="EMBL" id="MDV4343861.1"/>
    </source>
</evidence>
<keyword evidence="3" id="KW-1185">Reference proteome</keyword>
<evidence type="ECO:0000313" key="3">
    <source>
        <dbReference type="Proteomes" id="UP001273768"/>
    </source>
</evidence>
<dbReference type="CDD" id="cd07009">
    <property type="entry name" value="cupin_BLL0285-like"/>
    <property type="match status" value="1"/>
</dbReference>
<name>A0ABU3Z4Z8_9EURY</name>
<dbReference type="SUPFAM" id="SSF51182">
    <property type="entry name" value="RmlC-like cupins"/>
    <property type="match status" value="1"/>
</dbReference>
<dbReference type="Proteomes" id="UP001273768">
    <property type="component" value="Unassembled WGS sequence"/>
</dbReference>
<protein>
    <submittedName>
        <fullName evidence="2">Cupin domain-containing protein</fullName>
    </submittedName>
</protein>
<proteinExistence type="predicted"/>
<feature type="region of interest" description="Disordered" evidence="1">
    <location>
        <begin position="1"/>
        <end position="20"/>
    </location>
</feature>
<evidence type="ECO:0000256" key="1">
    <source>
        <dbReference type="SAM" id="MobiDB-lite"/>
    </source>
</evidence>
<organism evidence="2 3">
    <name type="scientific">Methanoculleus nereidis</name>
    <dbReference type="NCBI Taxonomy" id="2735141"/>
    <lineage>
        <taxon>Archaea</taxon>
        <taxon>Methanobacteriati</taxon>
        <taxon>Methanobacteriota</taxon>
        <taxon>Stenosarchaea group</taxon>
        <taxon>Methanomicrobia</taxon>
        <taxon>Methanomicrobiales</taxon>
        <taxon>Methanomicrobiaceae</taxon>
        <taxon>Methanoculleus</taxon>
    </lineage>
</organism>
<dbReference type="InterPro" id="IPR011051">
    <property type="entry name" value="RmlC_Cupin_sf"/>
</dbReference>